<organism evidence="1 2">
    <name type="scientific">Fusarium oxysporum (strain Fo5176)</name>
    <name type="common">Fusarium vascular wilt</name>
    <dbReference type="NCBI Taxonomy" id="660025"/>
    <lineage>
        <taxon>Eukaryota</taxon>
        <taxon>Fungi</taxon>
        <taxon>Dikarya</taxon>
        <taxon>Ascomycota</taxon>
        <taxon>Pezizomycotina</taxon>
        <taxon>Sordariomycetes</taxon>
        <taxon>Hypocreomycetidae</taxon>
        <taxon>Hypocreales</taxon>
        <taxon>Nectriaceae</taxon>
        <taxon>Fusarium</taxon>
        <taxon>Fusarium oxysporum species complex</taxon>
    </lineage>
</organism>
<dbReference type="AlphaFoldDB" id="A0A0D2YD94"/>
<sequence>MRQEEVVVGARSAGDVVLTTSLRTHGLSSWVDIHPRQVSLLWEDLLDRKAGMGDALDAPATEVGVGAAAEGAAAVVGVEAVVAVGDSLGQEDRALVRDDKR</sequence>
<reference evidence="2" key="1">
    <citation type="journal article" date="2012" name="Mol. Plant Microbe Interact.">
        <title>A highly conserved effector in Fusarium oxysporum is required for full virulence on Arabidopsis.</title>
        <authorList>
            <person name="Thatcher L.F."/>
            <person name="Gardiner D.M."/>
            <person name="Kazan K."/>
            <person name="Manners J."/>
        </authorList>
    </citation>
    <scope>NUCLEOTIDE SEQUENCE [LARGE SCALE GENOMIC DNA]</scope>
    <source>
        <strain evidence="2">Fo5176</strain>
    </source>
</reference>
<evidence type="ECO:0000313" key="2">
    <source>
        <dbReference type="Proteomes" id="UP000002489"/>
    </source>
</evidence>
<name>A0A0D2YD94_FUSOF</name>
<proteinExistence type="predicted"/>
<dbReference type="Proteomes" id="UP000002489">
    <property type="component" value="Unassembled WGS sequence"/>
</dbReference>
<dbReference type="EnsemblFungi" id="FOXG_14278T0">
    <property type="protein sequence ID" value="FOXG_14278P0"/>
    <property type="gene ID" value="FOXG_14278"/>
</dbReference>
<evidence type="ECO:0000313" key="1">
    <source>
        <dbReference type="EnsemblFungi" id="FOXG_14278P0"/>
    </source>
</evidence>
<protein>
    <submittedName>
        <fullName evidence="1">Uncharacterized protein</fullName>
    </submittedName>
</protein>
<reference evidence="1" key="2">
    <citation type="submission" date="2025-08" db="UniProtKB">
        <authorList>
            <consortium name="EnsemblFungi"/>
        </authorList>
    </citation>
    <scope>IDENTIFICATION</scope>
    <source>
        <strain evidence="1">4287 / CBS 123668 / FGSC 9935 / NRRL 34936</strain>
    </source>
</reference>
<accession>A0A0D2YD94</accession>